<keyword evidence="2" id="KW-1185">Reference proteome</keyword>
<protein>
    <submittedName>
        <fullName evidence="1">Uncharacterized protein</fullName>
    </submittedName>
</protein>
<evidence type="ECO:0000313" key="2">
    <source>
        <dbReference type="Proteomes" id="UP001589646"/>
    </source>
</evidence>
<dbReference type="Proteomes" id="UP001589646">
    <property type="component" value="Unassembled WGS sequence"/>
</dbReference>
<name>A0ABV5PWR7_9ACTN</name>
<dbReference type="EMBL" id="JBHMCE010000004">
    <property type="protein sequence ID" value="MFB9527519.1"/>
    <property type="molecule type" value="Genomic_DNA"/>
</dbReference>
<gene>
    <name evidence="1" type="ORF">ACFFRN_12940</name>
</gene>
<reference evidence="1 2" key="1">
    <citation type="submission" date="2024-09" db="EMBL/GenBank/DDBJ databases">
        <authorList>
            <person name="Sun Q."/>
            <person name="Mori K."/>
        </authorList>
    </citation>
    <scope>NUCLEOTIDE SEQUENCE [LARGE SCALE GENOMIC DNA]</scope>
    <source>
        <strain evidence="1 2">JCM 3323</strain>
    </source>
</reference>
<evidence type="ECO:0000313" key="1">
    <source>
        <dbReference type="EMBL" id="MFB9527519.1"/>
    </source>
</evidence>
<comment type="caution">
    <text evidence="1">The sequence shown here is derived from an EMBL/GenBank/DDBJ whole genome shotgun (WGS) entry which is preliminary data.</text>
</comment>
<accession>A0ABV5PWR7</accession>
<proteinExistence type="predicted"/>
<dbReference type="RefSeq" id="WP_346127292.1">
    <property type="nucleotide sequence ID" value="NZ_BAAAXC010000015.1"/>
</dbReference>
<organism evidence="1 2">
    <name type="scientific">Nonomuraea roseola</name>
    <dbReference type="NCBI Taxonomy" id="46179"/>
    <lineage>
        <taxon>Bacteria</taxon>
        <taxon>Bacillati</taxon>
        <taxon>Actinomycetota</taxon>
        <taxon>Actinomycetes</taxon>
        <taxon>Streptosporangiales</taxon>
        <taxon>Streptosporangiaceae</taxon>
        <taxon>Nonomuraea</taxon>
    </lineage>
</organism>
<sequence>MRAVGPPGQVAVFDWDGTDLFALDTFVLRLVFHARRVEVTVRAK</sequence>